<feature type="non-terminal residue" evidence="1">
    <location>
        <position position="102"/>
    </location>
</feature>
<keyword evidence="2" id="KW-1185">Reference proteome</keyword>
<evidence type="ECO:0000313" key="1">
    <source>
        <dbReference type="EMBL" id="KAL3283364.1"/>
    </source>
</evidence>
<protein>
    <submittedName>
        <fullName evidence="1">Uncharacterized protein</fullName>
    </submittedName>
</protein>
<dbReference type="Proteomes" id="UP001516400">
    <property type="component" value="Unassembled WGS sequence"/>
</dbReference>
<comment type="caution">
    <text evidence="1">The sequence shown here is derived from an EMBL/GenBank/DDBJ whole genome shotgun (WGS) entry which is preliminary data.</text>
</comment>
<evidence type="ECO:0000313" key="2">
    <source>
        <dbReference type="Proteomes" id="UP001516400"/>
    </source>
</evidence>
<dbReference type="EMBL" id="JABFTP020000144">
    <property type="protein sequence ID" value="KAL3283364.1"/>
    <property type="molecule type" value="Genomic_DNA"/>
</dbReference>
<dbReference type="AlphaFoldDB" id="A0ABD2NXQ4"/>
<accession>A0ABD2NXQ4</accession>
<sequence>MVSLESKISNIEVELDTKLRNASTNLPLEPAIAEMQEREKRSTNIIVFGLEEVAANTKEERIANEEEEIFNILKKFKENINANSFKMHRLGIHDQNEKRPIT</sequence>
<proteinExistence type="predicted"/>
<reference evidence="1 2" key="1">
    <citation type="journal article" date="2021" name="BMC Biol.">
        <title>Horizontally acquired antibacterial genes associated with adaptive radiation of ladybird beetles.</title>
        <authorList>
            <person name="Li H.S."/>
            <person name="Tang X.F."/>
            <person name="Huang Y.H."/>
            <person name="Xu Z.Y."/>
            <person name="Chen M.L."/>
            <person name="Du X.Y."/>
            <person name="Qiu B.Y."/>
            <person name="Chen P.T."/>
            <person name="Zhang W."/>
            <person name="Slipinski A."/>
            <person name="Escalona H.E."/>
            <person name="Waterhouse R.M."/>
            <person name="Zwick A."/>
            <person name="Pang H."/>
        </authorList>
    </citation>
    <scope>NUCLEOTIDE SEQUENCE [LARGE SCALE GENOMIC DNA]</scope>
    <source>
        <strain evidence="1">SYSU2018</strain>
    </source>
</reference>
<gene>
    <name evidence="1" type="ORF">HHI36_006512</name>
</gene>
<name>A0ABD2NXQ4_9CUCU</name>
<organism evidence="1 2">
    <name type="scientific">Cryptolaemus montrouzieri</name>
    <dbReference type="NCBI Taxonomy" id="559131"/>
    <lineage>
        <taxon>Eukaryota</taxon>
        <taxon>Metazoa</taxon>
        <taxon>Ecdysozoa</taxon>
        <taxon>Arthropoda</taxon>
        <taxon>Hexapoda</taxon>
        <taxon>Insecta</taxon>
        <taxon>Pterygota</taxon>
        <taxon>Neoptera</taxon>
        <taxon>Endopterygota</taxon>
        <taxon>Coleoptera</taxon>
        <taxon>Polyphaga</taxon>
        <taxon>Cucujiformia</taxon>
        <taxon>Coccinelloidea</taxon>
        <taxon>Coccinellidae</taxon>
        <taxon>Scymninae</taxon>
        <taxon>Scymnini</taxon>
        <taxon>Cryptolaemus</taxon>
    </lineage>
</organism>